<evidence type="ECO:0000313" key="1">
    <source>
        <dbReference type="EMBL" id="QIX01938.1"/>
    </source>
</evidence>
<accession>A0A6H0Y520</accession>
<organism evidence="1 2">
    <name type="scientific">Peltaster fructicola</name>
    <dbReference type="NCBI Taxonomy" id="286661"/>
    <lineage>
        <taxon>Eukaryota</taxon>
        <taxon>Fungi</taxon>
        <taxon>Dikarya</taxon>
        <taxon>Ascomycota</taxon>
        <taxon>Pezizomycotina</taxon>
        <taxon>Dothideomycetes</taxon>
        <taxon>Dothideomycetes incertae sedis</taxon>
        <taxon>Peltaster</taxon>
    </lineage>
</organism>
<dbReference type="GO" id="GO:0000981">
    <property type="term" value="F:DNA-binding transcription factor activity, RNA polymerase II-specific"/>
    <property type="evidence" value="ECO:0007669"/>
    <property type="project" value="InterPro"/>
</dbReference>
<protein>
    <recommendedName>
        <fullName evidence="3">Zn(2)-C6 fungal-type domain-containing protein</fullName>
    </recommendedName>
</protein>
<name>A0A6H0Y520_9PEZI</name>
<dbReference type="PANTHER" id="PTHR35392:SF2">
    <property type="entry name" value="ZN(II)2CYS6 TRANSCRIPTION FACTOR (EUROFUNG)"/>
    <property type="match status" value="1"/>
</dbReference>
<dbReference type="PANTHER" id="PTHR35392">
    <property type="entry name" value="ZN(II)2CYS6 TRANSCRIPTION FACTOR (EUROFUNG)-RELATED-RELATED"/>
    <property type="match status" value="1"/>
</dbReference>
<dbReference type="EMBL" id="CP051143">
    <property type="protein sequence ID" value="QIX01938.1"/>
    <property type="molecule type" value="Genomic_DNA"/>
</dbReference>
<dbReference type="AlphaFoldDB" id="A0A6H0Y520"/>
<dbReference type="InterPro" id="IPR052973">
    <property type="entry name" value="Fungal_sec-metab_reg_TF"/>
</dbReference>
<keyword evidence="2" id="KW-1185">Reference proteome</keyword>
<gene>
    <name evidence="1" type="ORF">AMS68_007455</name>
</gene>
<sequence>MQQAPSKKDDKPVSHPADAMLGLPITLDREQSALDTLAEVSRRHLDYSSQRDAAFEQNVLLQDSDQALAEQALWAQLQQHNMEMSTQPGNEYDLQMPLQEPILDQPFTAADFAPAVQQTTQGELTTIDPQLNISQSFDGMDQLITDGVPQEQSQPVCRPFRWPAQPDDPQELDNSRALRTKQRGRFTDARRKQVQEIRKKGACIRCRMLKKPCSEGTPCNTCANVDTARLWKGKCLRTRLVDEFTAWSSGYFLAVSKLRTNPVISEFNRRVPGAVHIRLNFDQGPGMALNARIFANSGIQPLLIVDPSRTAAMALILEDSDGVADKLSAYCMSVDVLKHAVDAEPHAFIRTTLHQAIELVSQESQQQLASTLKLDTRAETRSCYSIISSLTHDTIELWMLTTCLTNSSRFVIRSTLSPDASIKQHDQEIIQAQLLAAIEVRASRLSKKVLNDMERRLLQRQQVSGFATFIAAVLLLNSVERMSALYQSLEVGDTVEWPVEAVPRSLWLQGPSFANLLTMILRMRGLPPRTYENEEGKLAVQFDAPGRLTKLNGSASEDQLRALDEQRRTALSAWLSACNISAAEVRSWLDDDPTYWHGKLIAGLLLPGE</sequence>
<dbReference type="InterPro" id="IPR036864">
    <property type="entry name" value="Zn2-C6_fun-type_DNA-bd_sf"/>
</dbReference>
<proteinExistence type="predicted"/>
<reference evidence="1 2" key="1">
    <citation type="journal article" date="2016" name="Sci. Rep.">
        <title>Peltaster fructicola genome reveals evolution from an invasive phytopathogen to an ectophytic parasite.</title>
        <authorList>
            <person name="Xu C."/>
            <person name="Chen H."/>
            <person name="Gleason M.L."/>
            <person name="Xu J.R."/>
            <person name="Liu H."/>
            <person name="Zhang R."/>
            <person name="Sun G."/>
        </authorList>
    </citation>
    <scope>NUCLEOTIDE SEQUENCE [LARGE SCALE GENOMIC DNA]</scope>
    <source>
        <strain evidence="1 2">LNHT1506</strain>
    </source>
</reference>
<dbReference type="SUPFAM" id="SSF57701">
    <property type="entry name" value="Zn2/Cys6 DNA-binding domain"/>
    <property type="match status" value="1"/>
</dbReference>
<evidence type="ECO:0000313" key="2">
    <source>
        <dbReference type="Proteomes" id="UP000503462"/>
    </source>
</evidence>
<dbReference type="GO" id="GO:0008270">
    <property type="term" value="F:zinc ion binding"/>
    <property type="evidence" value="ECO:0007669"/>
    <property type="project" value="InterPro"/>
</dbReference>
<dbReference type="Proteomes" id="UP000503462">
    <property type="component" value="Chromosome 5"/>
</dbReference>
<evidence type="ECO:0008006" key="3">
    <source>
        <dbReference type="Google" id="ProtNLM"/>
    </source>
</evidence>
<dbReference type="OrthoDB" id="5417895at2759"/>